<feature type="region of interest" description="Disordered" evidence="1">
    <location>
        <begin position="16"/>
        <end position="85"/>
    </location>
</feature>
<evidence type="ECO:0000256" key="1">
    <source>
        <dbReference type="SAM" id="MobiDB-lite"/>
    </source>
</evidence>
<evidence type="ECO:0000256" key="2">
    <source>
        <dbReference type="SAM" id="SignalP"/>
    </source>
</evidence>
<organism evidence="3 4">
    <name type="scientific">Candidatus Nitrosymbiomonas proteolyticus</name>
    <dbReference type="NCBI Taxonomy" id="2608984"/>
    <lineage>
        <taxon>Bacteria</taxon>
        <taxon>Bacillati</taxon>
        <taxon>Armatimonadota</taxon>
        <taxon>Armatimonadota incertae sedis</taxon>
        <taxon>Candidatus Nitrosymbiomonas</taxon>
    </lineage>
</organism>
<feature type="compositionally biased region" description="Low complexity" evidence="1">
    <location>
        <begin position="57"/>
        <end position="85"/>
    </location>
</feature>
<proteinExistence type="predicted"/>
<name>A0A809RSS2_9BACT</name>
<dbReference type="PROSITE" id="PS51257">
    <property type="entry name" value="PROKAR_LIPOPROTEIN"/>
    <property type="match status" value="1"/>
</dbReference>
<protein>
    <recommendedName>
        <fullName evidence="5">Lipoprotein</fullName>
    </recommendedName>
</protein>
<dbReference type="EMBL" id="AP021858">
    <property type="protein sequence ID" value="BBO22762.1"/>
    <property type="molecule type" value="Genomic_DNA"/>
</dbReference>
<reference evidence="3" key="1">
    <citation type="journal article" name="DNA Res.">
        <title>The physiological potential of anammox bacteria as revealed by their core genome structure.</title>
        <authorList>
            <person name="Okubo T."/>
            <person name="Toyoda A."/>
            <person name="Fukuhara K."/>
            <person name="Uchiyama I."/>
            <person name="Harigaya Y."/>
            <person name="Kuroiwa M."/>
            <person name="Suzuki T."/>
            <person name="Murakami Y."/>
            <person name="Suwa Y."/>
            <person name="Takami H."/>
        </authorList>
    </citation>
    <scope>NUCLEOTIDE SEQUENCE</scope>
    <source>
        <strain evidence="3">317325-2</strain>
    </source>
</reference>
<keyword evidence="2" id="KW-0732">Signal</keyword>
<gene>
    <name evidence="3" type="ORF">NPRO_03570</name>
</gene>
<accession>A0A809RSS2</accession>
<dbReference type="Proteomes" id="UP000662873">
    <property type="component" value="Chromosome"/>
</dbReference>
<evidence type="ECO:0000313" key="3">
    <source>
        <dbReference type="EMBL" id="BBO22762.1"/>
    </source>
</evidence>
<evidence type="ECO:0000313" key="4">
    <source>
        <dbReference type="Proteomes" id="UP000662873"/>
    </source>
</evidence>
<feature type="signal peptide" evidence="2">
    <location>
        <begin position="1"/>
        <end position="18"/>
    </location>
</feature>
<sequence length="85" mass="8072">MKKLAFLSAAIMGTGFLAGCGEENPGPPPPTGKNHPGSQMQDISTPAGGGAQPGANSPSTAATETESAPESGASGGTSESAGEGN</sequence>
<feature type="chain" id="PRO_5035148782" description="Lipoprotein" evidence="2">
    <location>
        <begin position="19"/>
        <end position="85"/>
    </location>
</feature>
<dbReference type="KEGG" id="npy:NPRO_03570"/>
<dbReference type="AlphaFoldDB" id="A0A809RSS2"/>
<evidence type="ECO:0008006" key="5">
    <source>
        <dbReference type="Google" id="ProtNLM"/>
    </source>
</evidence>